<evidence type="ECO:0000313" key="3">
    <source>
        <dbReference type="EMBL" id="GGB41374.1"/>
    </source>
</evidence>
<dbReference type="InterPro" id="IPR050300">
    <property type="entry name" value="GDXG_lipolytic_enzyme"/>
</dbReference>
<reference evidence="3" key="2">
    <citation type="submission" date="2020-09" db="EMBL/GenBank/DDBJ databases">
        <authorList>
            <person name="Sun Q."/>
            <person name="Zhou Y."/>
        </authorList>
    </citation>
    <scope>NUCLEOTIDE SEQUENCE</scope>
    <source>
        <strain evidence="3">CGMCC 1.12827</strain>
    </source>
</reference>
<dbReference type="PANTHER" id="PTHR48081:SF33">
    <property type="entry name" value="KYNURENINE FORMAMIDASE"/>
    <property type="match status" value="1"/>
</dbReference>
<reference evidence="3" key="1">
    <citation type="journal article" date="2014" name="Int. J. Syst. Evol. Microbiol.">
        <title>Complete genome sequence of Corynebacterium casei LMG S-19264T (=DSM 44701T), isolated from a smear-ripened cheese.</title>
        <authorList>
            <consortium name="US DOE Joint Genome Institute (JGI-PGF)"/>
            <person name="Walter F."/>
            <person name="Albersmeier A."/>
            <person name="Kalinowski J."/>
            <person name="Ruckert C."/>
        </authorList>
    </citation>
    <scope>NUCLEOTIDE SEQUENCE</scope>
    <source>
        <strain evidence="3">CGMCC 1.12827</strain>
    </source>
</reference>
<dbReference type="Pfam" id="PF20434">
    <property type="entry name" value="BD-FAE"/>
    <property type="match status" value="1"/>
</dbReference>
<feature type="domain" description="BD-FAE-like" evidence="2">
    <location>
        <begin position="26"/>
        <end position="215"/>
    </location>
</feature>
<accession>A0A916WZ58</accession>
<dbReference type="PANTHER" id="PTHR48081">
    <property type="entry name" value="AB HYDROLASE SUPERFAMILY PROTEIN C4A8.06C"/>
    <property type="match status" value="1"/>
</dbReference>
<evidence type="ECO:0000256" key="1">
    <source>
        <dbReference type="ARBA" id="ARBA00022801"/>
    </source>
</evidence>
<dbReference type="Gene3D" id="3.40.50.1820">
    <property type="entry name" value="alpha/beta hydrolase"/>
    <property type="match status" value="1"/>
</dbReference>
<dbReference type="InterPro" id="IPR029058">
    <property type="entry name" value="AB_hydrolase_fold"/>
</dbReference>
<dbReference type="SUPFAM" id="SSF53474">
    <property type="entry name" value="alpha/beta-Hydrolases"/>
    <property type="match status" value="1"/>
</dbReference>
<dbReference type="GO" id="GO:0016787">
    <property type="term" value="F:hydrolase activity"/>
    <property type="evidence" value="ECO:0007669"/>
    <property type="project" value="UniProtKB-KW"/>
</dbReference>
<keyword evidence="1" id="KW-0378">Hydrolase</keyword>
<organism evidence="3 4">
    <name type="scientific">Gordonia jinhuaensis</name>
    <dbReference type="NCBI Taxonomy" id="1517702"/>
    <lineage>
        <taxon>Bacteria</taxon>
        <taxon>Bacillati</taxon>
        <taxon>Actinomycetota</taxon>
        <taxon>Actinomycetes</taxon>
        <taxon>Mycobacteriales</taxon>
        <taxon>Gordoniaceae</taxon>
        <taxon>Gordonia</taxon>
    </lineage>
</organism>
<protein>
    <submittedName>
        <fullName evidence="3">Esterase</fullName>
    </submittedName>
</protein>
<dbReference type="EMBL" id="BMGC01000028">
    <property type="protein sequence ID" value="GGB41374.1"/>
    <property type="molecule type" value="Genomic_DNA"/>
</dbReference>
<comment type="caution">
    <text evidence="3">The sequence shown here is derived from an EMBL/GenBank/DDBJ whole genome shotgun (WGS) entry which is preliminary data.</text>
</comment>
<proteinExistence type="predicted"/>
<evidence type="ECO:0000259" key="2">
    <source>
        <dbReference type="Pfam" id="PF20434"/>
    </source>
</evidence>
<dbReference type="Proteomes" id="UP000621454">
    <property type="component" value="Unassembled WGS sequence"/>
</dbReference>
<gene>
    <name evidence="3" type="ORF">GCM10011489_31210</name>
</gene>
<dbReference type="InterPro" id="IPR049492">
    <property type="entry name" value="BD-FAE-like_dom"/>
</dbReference>
<sequence>MLIRTRLAYGPHRSQFGKLMLTRDAAAAEHIPVVVLVHGGYWHDDYSLTLENAVARDLMSAGALVWNVEYRRLGADGGGWPDTGRDVVGALELLAEEIPAALPGAVAARLDLDNVTVIGHSAGAQLAIWAVAQIAARIRAAGRVSTVIAQAGVLDLVAAGQAGRRSTRELLGVAYDDAPERYRLASPAHQTPFDARVVAIHGRDDVNVDPEVSIAYVEAARAAGQSAELVLIDGEAHNAFLDPHTQSHRATMRAAGLIADDDLVEPAQGHS</sequence>
<keyword evidence="4" id="KW-1185">Reference proteome</keyword>
<dbReference type="RefSeq" id="WP_308421407.1">
    <property type="nucleotide sequence ID" value="NZ_BMGC01000028.1"/>
</dbReference>
<evidence type="ECO:0000313" key="4">
    <source>
        <dbReference type="Proteomes" id="UP000621454"/>
    </source>
</evidence>
<name>A0A916WZ58_9ACTN</name>
<dbReference type="AlphaFoldDB" id="A0A916WZ58"/>